<gene>
    <name evidence="1" type="ORF">J2S08_000442</name>
</gene>
<reference evidence="1 2" key="1">
    <citation type="submission" date="2023-07" db="EMBL/GenBank/DDBJ databases">
        <title>Genomic Encyclopedia of Type Strains, Phase IV (KMG-IV): sequencing the most valuable type-strain genomes for metagenomic binning, comparative biology and taxonomic classification.</title>
        <authorList>
            <person name="Goeker M."/>
        </authorList>
    </citation>
    <scope>NUCLEOTIDE SEQUENCE [LARGE SCALE GENOMIC DNA]</scope>
    <source>
        <strain evidence="1 2">DSM 23837</strain>
    </source>
</reference>
<protein>
    <submittedName>
        <fullName evidence="1">Uncharacterized protein</fullName>
    </submittedName>
</protein>
<proteinExistence type="predicted"/>
<dbReference type="Proteomes" id="UP001223586">
    <property type="component" value="Unassembled WGS sequence"/>
</dbReference>
<name>A0ABT9WMU4_9BACI</name>
<evidence type="ECO:0000313" key="1">
    <source>
        <dbReference type="EMBL" id="MDQ0174609.1"/>
    </source>
</evidence>
<dbReference type="RefSeq" id="WP_307226226.1">
    <property type="nucleotide sequence ID" value="NZ_JAUSTT010000002.1"/>
</dbReference>
<evidence type="ECO:0000313" key="2">
    <source>
        <dbReference type="Proteomes" id="UP001223586"/>
    </source>
</evidence>
<comment type="caution">
    <text evidence="1">The sequence shown here is derived from an EMBL/GenBank/DDBJ whole genome shotgun (WGS) entry which is preliminary data.</text>
</comment>
<keyword evidence="2" id="KW-1185">Reference proteome</keyword>
<organism evidence="1 2">
    <name type="scientific">Bacillus chungangensis</name>
    <dbReference type="NCBI Taxonomy" id="587633"/>
    <lineage>
        <taxon>Bacteria</taxon>
        <taxon>Bacillati</taxon>
        <taxon>Bacillota</taxon>
        <taxon>Bacilli</taxon>
        <taxon>Bacillales</taxon>
        <taxon>Bacillaceae</taxon>
        <taxon>Bacillus</taxon>
    </lineage>
</organism>
<accession>A0ABT9WMU4</accession>
<dbReference type="EMBL" id="JAUSTT010000002">
    <property type="protein sequence ID" value="MDQ0174609.1"/>
    <property type="molecule type" value="Genomic_DNA"/>
</dbReference>
<sequence length="91" mass="10448">MGYIAPIPQYQYSQYRERSIPDRHDPIPLTPVQKAALTTTTFQDTLKGKITVMKRQKKKRSTAKSSLKKNQYDLFEAAEITGKGTNIQKFI</sequence>